<dbReference type="Gene3D" id="3.40.390.10">
    <property type="entry name" value="Collagenase (Catalytic Domain)"/>
    <property type="match status" value="1"/>
</dbReference>
<comment type="caution">
    <text evidence="1">The sequence shown here is derived from an EMBL/GenBank/DDBJ whole genome shotgun (WGS) entry which is preliminary data.</text>
</comment>
<organism evidence="1 2">
    <name type="scientific">Dyadobacter psychrotolerans</name>
    <dbReference type="NCBI Taxonomy" id="2541721"/>
    <lineage>
        <taxon>Bacteria</taxon>
        <taxon>Pseudomonadati</taxon>
        <taxon>Bacteroidota</taxon>
        <taxon>Cytophagia</taxon>
        <taxon>Cytophagales</taxon>
        <taxon>Spirosomataceae</taxon>
        <taxon>Dyadobacter</taxon>
    </lineage>
</organism>
<dbReference type="AlphaFoldDB" id="A0A4R5DF44"/>
<keyword evidence="2" id="KW-1185">Reference proteome</keyword>
<dbReference type="RefSeq" id="WP_131960583.1">
    <property type="nucleotide sequence ID" value="NZ_SMFL01000009.1"/>
</dbReference>
<sequence>MAAIINLQQNENRITIASKLYLYGSEANQQVGELIVEEINRMYNEPKATVAINGALLNVLFDIHYQIISSREALEMATVNDDYRNNFIRIENENKITRSFMGFGLGDNSGHWLTTDNLGTSTTAAHEFGHSLGLDHPENPDFRGSATPPPIMAARGSIVDAKYQWNPLAKAGEYGGTMNPVHRRVSQEEIALILEGLTFETTDTYYVGYLSNKLFNSKGSVVEGLA</sequence>
<dbReference type="SUPFAM" id="SSF55486">
    <property type="entry name" value="Metalloproteases ('zincins'), catalytic domain"/>
    <property type="match status" value="1"/>
</dbReference>
<proteinExistence type="predicted"/>
<dbReference type="OrthoDB" id="939700at2"/>
<accession>A0A4R5DF44</accession>
<dbReference type="GO" id="GO:0008237">
    <property type="term" value="F:metallopeptidase activity"/>
    <property type="evidence" value="ECO:0007669"/>
    <property type="project" value="InterPro"/>
</dbReference>
<dbReference type="Proteomes" id="UP000294850">
    <property type="component" value="Unassembled WGS sequence"/>
</dbReference>
<evidence type="ECO:0000313" key="2">
    <source>
        <dbReference type="Proteomes" id="UP000294850"/>
    </source>
</evidence>
<gene>
    <name evidence="1" type="ORF">E0F88_22760</name>
</gene>
<protein>
    <submittedName>
        <fullName evidence="1">Peptidase M10</fullName>
    </submittedName>
</protein>
<dbReference type="InterPro" id="IPR024079">
    <property type="entry name" value="MetalloPept_cat_dom_sf"/>
</dbReference>
<name>A0A4R5DF44_9BACT</name>
<dbReference type="EMBL" id="SMFL01000009">
    <property type="protein sequence ID" value="TDE12516.1"/>
    <property type="molecule type" value="Genomic_DNA"/>
</dbReference>
<evidence type="ECO:0000313" key="1">
    <source>
        <dbReference type="EMBL" id="TDE12516.1"/>
    </source>
</evidence>
<reference evidence="1 2" key="1">
    <citation type="submission" date="2019-03" db="EMBL/GenBank/DDBJ databases">
        <title>Dyadobacter AR-3-6 sp. nov., isolated from arctic soil.</title>
        <authorList>
            <person name="Chaudhary D.K."/>
        </authorList>
    </citation>
    <scope>NUCLEOTIDE SEQUENCE [LARGE SCALE GENOMIC DNA]</scope>
    <source>
        <strain evidence="1 2">AR-3-6</strain>
    </source>
</reference>